<dbReference type="Pfam" id="PF02796">
    <property type="entry name" value="HTH_7"/>
    <property type="match status" value="1"/>
</dbReference>
<dbReference type="RefSeq" id="WP_095331208.1">
    <property type="nucleotide sequence ID" value="NZ_CP026031.1"/>
</dbReference>
<dbReference type="Proteomes" id="UP000216961">
    <property type="component" value="Unassembled WGS sequence"/>
</dbReference>
<comment type="caution">
    <text evidence="2">The sequence shown here is derived from an EMBL/GenBank/DDBJ whole genome shotgun (WGS) entry which is preliminary data.</text>
</comment>
<dbReference type="GO" id="GO:0000150">
    <property type="term" value="F:DNA strand exchange activity"/>
    <property type="evidence" value="ECO:0007669"/>
    <property type="project" value="InterPro"/>
</dbReference>
<dbReference type="SMART" id="SM00857">
    <property type="entry name" value="Resolvase"/>
    <property type="match status" value="1"/>
</dbReference>
<organism evidence="2 3">
    <name type="scientific">Niallia circulans</name>
    <name type="common">Bacillus circulans</name>
    <dbReference type="NCBI Taxonomy" id="1397"/>
    <lineage>
        <taxon>Bacteria</taxon>
        <taxon>Bacillati</taxon>
        <taxon>Bacillota</taxon>
        <taxon>Bacilli</taxon>
        <taxon>Bacillales</taxon>
        <taxon>Bacillaceae</taxon>
        <taxon>Niallia</taxon>
    </lineage>
</organism>
<dbReference type="Gene3D" id="1.10.10.60">
    <property type="entry name" value="Homeodomain-like"/>
    <property type="match status" value="1"/>
</dbReference>
<evidence type="ECO:0000256" key="1">
    <source>
        <dbReference type="ARBA" id="ARBA00009913"/>
    </source>
</evidence>
<dbReference type="Pfam" id="PF00239">
    <property type="entry name" value="Resolvase"/>
    <property type="match status" value="1"/>
</dbReference>
<name>A0A268FAT2_NIACI</name>
<evidence type="ECO:0000313" key="3">
    <source>
        <dbReference type="Proteomes" id="UP000216961"/>
    </source>
</evidence>
<dbReference type="InterPro" id="IPR006120">
    <property type="entry name" value="Resolvase_HTH_dom"/>
</dbReference>
<dbReference type="GO" id="GO:0003677">
    <property type="term" value="F:DNA binding"/>
    <property type="evidence" value="ECO:0007669"/>
    <property type="project" value="InterPro"/>
</dbReference>
<dbReference type="AlphaFoldDB" id="A0A268FAT2"/>
<dbReference type="KEGG" id="bcir:C2I06_20410"/>
<dbReference type="EMBL" id="NPBQ01000089">
    <property type="protein sequence ID" value="PAD82455.1"/>
    <property type="molecule type" value="Genomic_DNA"/>
</dbReference>
<dbReference type="PROSITE" id="PS51736">
    <property type="entry name" value="RECOMBINASES_3"/>
    <property type="match status" value="1"/>
</dbReference>
<proteinExistence type="inferred from homology"/>
<dbReference type="InterPro" id="IPR050639">
    <property type="entry name" value="SSR_resolvase"/>
</dbReference>
<dbReference type="InterPro" id="IPR006119">
    <property type="entry name" value="Resolv_N"/>
</dbReference>
<accession>A0A268FAT2</accession>
<comment type="similarity">
    <text evidence="1">Belongs to the site-specific recombinase resolvase family.</text>
</comment>
<dbReference type="Gene3D" id="3.40.50.1390">
    <property type="entry name" value="Resolvase, N-terminal catalytic domain"/>
    <property type="match status" value="1"/>
</dbReference>
<dbReference type="InterPro" id="IPR036162">
    <property type="entry name" value="Resolvase-like_N_sf"/>
</dbReference>
<dbReference type="SUPFAM" id="SSF53041">
    <property type="entry name" value="Resolvase-like"/>
    <property type="match status" value="1"/>
</dbReference>
<dbReference type="InterPro" id="IPR009057">
    <property type="entry name" value="Homeodomain-like_sf"/>
</dbReference>
<dbReference type="SUPFAM" id="SSF46689">
    <property type="entry name" value="Homeodomain-like"/>
    <property type="match status" value="1"/>
</dbReference>
<reference evidence="2 3" key="1">
    <citation type="submission" date="2017-07" db="EMBL/GenBank/DDBJ databases">
        <title>Isolation and whole genome analysis of endospore-forming bacteria from heroin.</title>
        <authorList>
            <person name="Kalinowski J."/>
            <person name="Ahrens B."/>
            <person name="Al-Dilaimi A."/>
            <person name="Winkler A."/>
            <person name="Wibberg D."/>
            <person name="Schleenbecker U."/>
            <person name="Ruckert C."/>
            <person name="Wolfel R."/>
            <person name="Grass G."/>
        </authorList>
    </citation>
    <scope>NUCLEOTIDE SEQUENCE [LARGE SCALE GENOMIC DNA]</scope>
    <source>
        <strain evidence="2 3">7521-2</strain>
    </source>
</reference>
<dbReference type="CDD" id="cd03768">
    <property type="entry name" value="SR_ResInv"/>
    <property type="match status" value="1"/>
</dbReference>
<evidence type="ECO:0000313" key="2">
    <source>
        <dbReference type="EMBL" id="PAD82455.1"/>
    </source>
</evidence>
<dbReference type="PANTHER" id="PTHR30461">
    <property type="entry name" value="DNA-INVERTASE FROM LAMBDOID PROPHAGE"/>
    <property type="match status" value="1"/>
</dbReference>
<sequence length="179" mass="20996">MKYGYIRPTIADIHCEQQFKILKPICEQVYKEEHDSAKNRTKLLELLSCLSKGDKIVVVQLFAIADSSRHLMEILDILEKKGAYLQTIKEEIDTERTKEYSLSEMLSHLIEFQNEIIRERTKKGMEYAKQHGKTSGRPRKADENVKKAIEMYQSKKYTLKDIKEETGISKSTLYRYLEN</sequence>
<gene>
    <name evidence="2" type="ORF">CHH57_14475</name>
</gene>
<protein>
    <submittedName>
        <fullName evidence="2">Resolvase</fullName>
    </submittedName>
</protein>
<dbReference type="PANTHER" id="PTHR30461:SF26">
    <property type="entry name" value="RESOLVASE HOMOLOG YNEB"/>
    <property type="match status" value="1"/>
</dbReference>